<feature type="region of interest" description="Disordered" evidence="1">
    <location>
        <begin position="1"/>
        <end position="29"/>
    </location>
</feature>
<dbReference type="Proteomes" id="UP001595075">
    <property type="component" value="Unassembled WGS sequence"/>
</dbReference>
<comment type="caution">
    <text evidence="2">The sequence shown here is derived from an EMBL/GenBank/DDBJ whole genome shotgun (WGS) entry which is preliminary data.</text>
</comment>
<keyword evidence="3" id="KW-1185">Reference proteome</keyword>
<feature type="compositionally biased region" description="Basic and acidic residues" evidence="1">
    <location>
        <begin position="246"/>
        <end position="260"/>
    </location>
</feature>
<sequence>MYTSKTLPRRPKRQDPIGQSKEGHHVGSRLSKRNQLLAVVKQGTANHPAAVACHRPKSKAPQPYSSRVVSVFEKWSGVQIDPALTLVMGWKRSSLAKSRRSSKIRFLGRLHFSLAWNVFLDSLDRIGWFDRSEENLALLAAWKMDTCMMAARKTVGQIEILSSSGEALHTRLQLELYDMQMTPPSRVLAFLLIDRSIPWSGTACSMVEVLFGRYKMPLLLERPQENAMFTRHDRRVRQLDPCPTQDRSDGGTAEHKKQSA</sequence>
<accession>A0ABR4C2M1</accession>
<proteinExistence type="predicted"/>
<evidence type="ECO:0000256" key="1">
    <source>
        <dbReference type="SAM" id="MobiDB-lite"/>
    </source>
</evidence>
<feature type="region of interest" description="Disordered" evidence="1">
    <location>
        <begin position="230"/>
        <end position="260"/>
    </location>
</feature>
<organism evidence="2 3">
    <name type="scientific">Oculimacula yallundae</name>
    <dbReference type="NCBI Taxonomy" id="86028"/>
    <lineage>
        <taxon>Eukaryota</taxon>
        <taxon>Fungi</taxon>
        <taxon>Dikarya</taxon>
        <taxon>Ascomycota</taxon>
        <taxon>Pezizomycotina</taxon>
        <taxon>Leotiomycetes</taxon>
        <taxon>Helotiales</taxon>
        <taxon>Ploettnerulaceae</taxon>
        <taxon>Oculimacula</taxon>
    </lineage>
</organism>
<evidence type="ECO:0000313" key="3">
    <source>
        <dbReference type="Proteomes" id="UP001595075"/>
    </source>
</evidence>
<reference evidence="2 3" key="1">
    <citation type="journal article" date="2024" name="Commun. Biol.">
        <title>Comparative genomic analysis of thermophilic fungi reveals convergent evolutionary adaptations and gene losses.</title>
        <authorList>
            <person name="Steindorff A.S."/>
            <person name="Aguilar-Pontes M.V."/>
            <person name="Robinson A.J."/>
            <person name="Andreopoulos B."/>
            <person name="LaButti K."/>
            <person name="Kuo A."/>
            <person name="Mondo S."/>
            <person name="Riley R."/>
            <person name="Otillar R."/>
            <person name="Haridas S."/>
            <person name="Lipzen A."/>
            <person name="Grimwood J."/>
            <person name="Schmutz J."/>
            <person name="Clum A."/>
            <person name="Reid I.D."/>
            <person name="Moisan M.C."/>
            <person name="Butler G."/>
            <person name="Nguyen T.T.M."/>
            <person name="Dewar K."/>
            <person name="Conant G."/>
            <person name="Drula E."/>
            <person name="Henrissat B."/>
            <person name="Hansel C."/>
            <person name="Singer S."/>
            <person name="Hutchinson M.I."/>
            <person name="de Vries R.P."/>
            <person name="Natvig D.O."/>
            <person name="Powell A.J."/>
            <person name="Tsang A."/>
            <person name="Grigoriev I.V."/>
        </authorList>
    </citation>
    <scope>NUCLEOTIDE SEQUENCE [LARGE SCALE GENOMIC DNA]</scope>
    <source>
        <strain evidence="2 3">CBS 494.80</strain>
    </source>
</reference>
<evidence type="ECO:0000313" key="2">
    <source>
        <dbReference type="EMBL" id="KAL2064162.1"/>
    </source>
</evidence>
<name>A0ABR4C2M1_9HELO</name>
<dbReference type="EMBL" id="JAZHXI010000014">
    <property type="protein sequence ID" value="KAL2064162.1"/>
    <property type="molecule type" value="Genomic_DNA"/>
</dbReference>
<protein>
    <submittedName>
        <fullName evidence="2">Uncharacterized protein</fullName>
    </submittedName>
</protein>
<gene>
    <name evidence="2" type="ORF">VTL71DRAFT_4656</name>
</gene>